<dbReference type="AlphaFoldDB" id="A0A8H4W629"/>
<feature type="domain" description="Enoyl reductase (ER)" evidence="1">
    <location>
        <begin position="15"/>
        <end position="347"/>
    </location>
</feature>
<dbReference type="InterPro" id="IPR011032">
    <property type="entry name" value="GroES-like_sf"/>
</dbReference>
<accession>A0A8H4W629</accession>
<dbReference type="PANTHER" id="PTHR11695">
    <property type="entry name" value="ALCOHOL DEHYDROGENASE RELATED"/>
    <property type="match status" value="1"/>
</dbReference>
<dbReference type="EMBL" id="JAAMPI010000136">
    <property type="protein sequence ID" value="KAF4635187.1"/>
    <property type="molecule type" value="Genomic_DNA"/>
</dbReference>
<gene>
    <name evidence="2" type="ORF">G7Y89_g2917</name>
</gene>
<dbReference type="InterPro" id="IPR050700">
    <property type="entry name" value="YIM1/Zinc_Alcohol_DH_Fams"/>
</dbReference>
<sequence length="350" mass="37705">MRALAISKYCKPSEYQMSTLPLPEIARPDELLIKVKAAAVNPVDVKMASGMTKILGVASFPYKIGYDLSGVVVAVGDSVKSLKPGDEVFTRLDEEHRGSIAEYAVSLSSLTAKKPVSLSFIEAASLPLVAGTAIEVFDIAEKHFGGSLKGKTVYVPAGLSGTGSMGIQLAKNVYGAGKIITTLSTSKIPKVEQYLGHAVPDQIIDYTKQKSVVGVGKGVVDFMFDTMNQTMSDLPVVKKGGVIVSITTFPSGHQVKEMAPGAPGWLVIAMNFIDWLFRYWTGRKGVGYSFMQKRGNAKILERISQYVVEGKLKPIVGRQAKFSDVEQVKEGCQQIFDAKGGIGKFVVEID</sequence>
<comment type="caution">
    <text evidence="2">The sequence shown here is derived from an EMBL/GenBank/DDBJ whole genome shotgun (WGS) entry which is preliminary data.</text>
</comment>
<dbReference type="SMART" id="SM00829">
    <property type="entry name" value="PKS_ER"/>
    <property type="match status" value="1"/>
</dbReference>
<dbReference type="CDD" id="cd05289">
    <property type="entry name" value="MDR_like_2"/>
    <property type="match status" value="1"/>
</dbReference>
<dbReference type="Proteomes" id="UP000566819">
    <property type="component" value="Unassembled WGS sequence"/>
</dbReference>
<dbReference type="InterPro" id="IPR036291">
    <property type="entry name" value="NAD(P)-bd_dom_sf"/>
</dbReference>
<protein>
    <recommendedName>
        <fullName evidence="1">Enoyl reductase (ER) domain-containing protein</fullName>
    </recommendedName>
</protein>
<organism evidence="2 3">
    <name type="scientific">Cudoniella acicularis</name>
    <dbReference type="NCBI Taxonomy" id="354080"/>
    <lineage>
        <taxon>Eukaryota</taxon>
        <taxon>Fungi</taxon>
        <taxon>Dikarya</taxon>
        <taxon>Ascomycota</taxon>
        <taxon>Pezizomycotina</taxon>
        <taxon>Leotiomycetes</taxon>
        <taxon>Helotiales</taxon>
        <taxon>Tricladiaceae</taxon>
        <taxon>Cudoniella</taxon>
    </lineage>
</organism>
<dbReference type="PANTHER" id="PTHR11695:SF294">
    <property type="entry name" value="RETICULON-4-INTERACTING PROTEIN 1, MITOCHONDRIAL"/>
    <property type="match status" value="1"/>
</dbReference>
<name>A0A8H4W629_9HELO</name>
<evidence type="ECO:0000259" key="1">
    <source>
        <dbReference type="SMART" id="SM00829"/>
    </source>
</evidence>
<reference evidence="2 3" key="1">
    <citation type="submission" date="2020-03" db="EMBL/GenBank/DDBJ databases">
        <title>Draft Genome Sequence of Cudoniella acicularis.</title>
        <authorList>
            <person name="Buettner E."/>
            <person name="Kellner H."/>
        </authorList>
    </citation>
    <scope>NUCLEOTIDE SEQUENCE [LARGE SCALE GENOMIC DNA]</scope>
    <source>
        <strain evidence="2 3">DSM 108380</strain>
    </source>
</reference>
<dbReference type="Gene3D" id="3.40.50.720">
    <property type="entry name" value="NAD(P)-binding Rossmann-like Domain"/>
    <property type="match status" value="1"/>
</dbReference>
<dbReference type="SUPFAM" id="SSF50129">
    <property type="entry name" value="GroES-like"/>
    <property type="match status" value="1"/>
</dbReference>
<keyword evidence="3" id="KW-1185">Reference proteome</keyword>
<dbReference type="InterPro" id="IPR013154">
    <property type="entry name" value="ADH-like_N"/>
</dbReference>
<evidence type="ECO:0000313" key="2">
    <source>
        <dbReference type="EMBL" id="KAF4635187.1"/>
    </source>
</evidence>
<proteinExistence type="predicted"/>
<dbReference type="GO" id="GO:0016491">
    <property type="term" value="F:oxidoreductase activity"/>
    <property type="evidence" value="ECO:0007669"/>
    <property type="project" value="InterPro"/>
</dbReference>
<dbReference type="InterPro" id="IPR020843">
    <property type="entry name" value="ER"/>
</dbReference>
<evidence type="ECO:0000313" key="3">
    <source>
        <dbReference type="Proteomes" id="UP000566819"/>
    </source>
</evidence>
<dbReference type="Pfam" id="PF08240">
    <property type="entry name" value="ADH_N"/>
    <property type="match status" value="1"/>
</dbReference>
<dbReference type="SUPFAM" id="SSF51735">
    <property type="entry name" value="NAD(P)-binding Rossmann-fold domains"/>
    <property type="match status" value="1"/>
</dbReference>
<dbReference type="OrthoDB" id="3509362at2759"/>
<dbReference type="Pfam" id="PF13602">
    <property type="entry name" value="ADH_zinc_N_2"/>
    <property type="match status" value="1"/>
</dbReference>
<dbReference type="Gene3D" id="3.90.180.10">
    <property type="entry name" value="Medium-chain alcohol dehydrogenases, catalytic domain"/>
    <property type="match status" value="1"/>
</dbReference>